<dbReference type="AlphaFoldDB" id="A0A3E3DX47"/>
<dbReference type="EMBL" id="QUSM01000004">
    <property type="protein sequence ID" value="RGD73823.1"/>
    <property type="molecule type" value="Genomic_DNA"/>
</dbReference>
<protein>
    <submittedName>
        <fullName evidence="1">Uncharacterized protein</fullName>
    </submittedName>
</protein>
<dbReference type="RefSeq" id="WP_117532440.1">
    <property type="nucleotide sequence ID" value="NZ_QUSM01000004.1"/>
</dbReference>
<accession>A0A3E3DX47</accession>
<dbReference type="Proteomes" id="UP000261212">
    <property type="component" value="Unassembled WGS sequence"/>
</dbReference>
<reference evidence="1 2" key="1">
    <citation type="submission" date="2018-08" db="EMBL/GenBank/DDBJ databases">
        <title>A genome reference for cultivated species of the human gut microbiota.</title>
        <authorList>
            <person name="Zou Y."/>
            <person name="Xue W."/>
            <person name="Luo G."/>
        </authorList>
    </citation>
    <scope>NUCLEOTIDE SEQUENCE [LARGE SCALE GENOMIC DNA]</scope>
    <source>
        <strain evidence="1 2">AM25-6</strain>
    </source>
</reference>
<evidence type="ECO:0000313" key="2">
    <source>
        <dbReference type="Proteomes" id="UP000261212"/>
    </source>
</evidence>
<comment type="caution">
    <text evidence="1">The sequence shown here is derived from an EMBL/GenBank/DDBJ whole genome shotgun (WGS) entry which is preliminary data.</text>
</comment>
<gene>
    <name evidence="1" type="ORF">DW687_08585</name>
</gene>
<evidence type="ECO:0000313" key="1">
    <source>
        <dbReference type="EMBL" id="RGD73823.1"/>
    </source>
</evidence>
<name>A0A3E3DX47_9FIRM</name>
<sequence length="88" mass="10106">MNIEIILFIMLLVYNAGMVYAVQTAYSRGLENGYKLSKGKEVKAHEYKTKEREPDITPVEEKYLDNLQKSWSNIDNYNGTGEGQLDID</sequence>
<organism evidence="1 2">
    <name type="scientific">Anaerofustis stercorihominis</name>
    <dbReference type="NCBI Taxonomy" id="214853"/>
    <lineage>
        <taxon>Bacteria</taxon>
        <taxon>Bacillati</taxon>
        <taxon>Bacillota</taxon>
        <taxon>Clostridia</taxon>
        <taxon>Eubacteriales</taxon>
        <taxon>Eubacteriaceae</taxon>
        <taxon>Anaerofustis</taxon>
    </lineage>
</organism>
<proteinExistence type="predicted"/>